<feature type="region of interest" description="Disordered" evidence="1">
    <location>
        <begin position="1"/>
        <end position="29"/>
    </location>
</feature>
<evidence type="ECO:0000313" key="3">
    <source>
        <dbReference type="Proteomes" id="UP000663861"/>
    </source>
</evidence>
<reference evidence="2" key="1">
    <citation type="submission" date="2021-01" db="EMBL/GenBank/DDBJ databases">
        <authorList>
            <person name="Kaushik A."/>
        </authorList>
    </citation>
    <scope>NUCLEOTIDE SEQUENCE</scope>
    <source>
        <strain evidence="2">AG4-RS23</strain>
    </source>
</reference>
<dbReference type="EMBL" id="CAJMWY010001208">
    <property type="protein sequence ID" value="CAE6461674.1"/>
    <property type="molecule type" value="Genomic_DNA"/>
</dbReference>
<comment type="caution">
    <text evidence="2">The sequence shown here is derived from an EMBL/GenBank/DDBJ whole genome shotgun (WGS) entry which is preliminary data.</text>
</comment>
<dbReference type="Proteomes" id="UP000663861">
    <property type="component" value="Unassembled WGS sequence"/>
</dbReference>
<sequence>MGTERIPGSPYSSTPLQKRSPPLSTTSTSWPLSPSFARLTHNKLNPLDMAIAHPTRKQKQTLEWEYHQLFTRFCELASTPNHPALAHIPPSTSFPQTQWLLKSERKQKVWMKECMIDGIEMLTRTLDQDWPEWAANSTNVLGLLLSELFADFYPWLESLPANQTSCSTLLRFERHMFHYAQLRHTWEWWRHNRQTAPAVCFRPSLTGKNDKVEMARHPVNSRSRVTYTWRGYSEVESRKEWNGDEVMEEDWVVLD</sequence>
<evidence type="ECO:0000313" key="2">
    <source>
        <dbReference type="EMBL" id="CAE6461674.1"/>
    </source>
</evidence>
<organism evidence="2 3">
    <name type="scientific">Rhizoctonia solani</name>
    <dbReference type="NCBI Taxonomy" id="456999"/>
    <lineage>
        <taxon>Eukaryota</taxon>
        <taxon>Fungi</taxon>
        <taxon>Dikarya</taxon>
        <taxon>Basidiomycota</taxon>
        <taxon>Agaricomycotina</taxon>
        <taxon>Agaricomycetes</taxon>
        <taxon>Cantharellales</taxon>
        <taxon>Ceratobasidiaceae</taxon>
        <taxon>Rhizoctonia</taxon>
    </lineage>
</organism>
<gene>
    <name evidence="2" type="ORF">RDB_LOCUS69393</name>
</gene>
<dbReference type="AlphaFoldDB" id="A0A8H3GMC9"/>
<evidence type="ECO:0000256" key="1">
    <source>
        <dbReference type="SAM" id="MobiDB-lite"/>
    </source>
</evidence>
<name>A0A8H3GMC9_9AGAM</name>
<accession>A0A8H3GMC9</accession>
<protein>
    <submittedName>
        <fullName evidence="2">Uncharacterized protein</fullName>
    </submittedName>
</protein>
<proteinExistence type="predicted"/>
<feature type="compositionally biased region" description="Low complexity" evidence="1">
    <location>
        <begin position="20"/>
        <end position="29"/>
    </location>
</feature>